<dbReference type="PANTHER" id="PTHR25462:SF296">
    <property type="entry name" value="MEIOTIC P26, ISOFORM F"/>
    <property type="match status" value="1"/>
</dbReference>
<feature type="coiled-coil region" evidence="2">
    <location>
        <begin position="567"/>
        <end position="624"/>
    </location>
</feature>
<evidence type="ECO:0000256" key="3">
    <source>
        <dbReference type="SAM" id="MobiDB-lite"/>
    </source>
</evidence>
<dbReference type="Gene3D" id="3.30.160.60">
    <property type="entry name" value="Classic Zinc Finger"/>
    <property type="match status" value="1"/>
</dbReference>
<sequence>MVHKRQEDLQNFITTFKNIKDRSVESLWQAIKTAVQTTIEKRVPTKMTLGRNTHPWINTTIRRKINQKQKAHKKARKTKKKRDKDRYKRLQQEVQWEVRQANKKYMEETTGKPPSVICYTDFQMKHFASACKSSIIGVDRTFNLGACFVTTTVFQENKLKRKGKNTNPIIMGPIYLHWDGFFTHIASVLDTTISDTLLSYSNLVIGSDEEKALVKAIKDSFPTSELTLCTRHLSENVTRHLRTKVGVNDKNAKQILSDLFGDNGLIEADTTVDFSTKVTDIERKYEDLVGPYLTQKVIPTIRDYVYNARKTESRIHGRKLNAIPESTTSTDAGNSFSGPEFLTKNKYCGRKQHIRICKRYDYRKKKYEDFLRQSNIPKVKDFMMHCNPCSRRDVESKSTSWCSDCEEGLCSKCLEDHQAIKLTRSHHVIDMTEQISPEYYEMLSTSNCKWHHDLQQDVVCKDHDVICCRQCFQTSHKSCKNVCHLNRAAKGIKQSDWLKKLGHDLKEMAKVSHNIIEERRVSKEELKNQIKKIKKAVSNIKSKFIQHIDDLEKDLLSELATVDKDGEEESEKEKQELMNMVKEVQADHTALEFVTANGSESQIYSFVQQQAKKQKERVKKLQKIPPNSKVNIELHEASHEIEGIKSLGYLSVNYEKVANPLSVESLIDNDESLSRTESKDFPNLTLEKEKWIDPKDFLAENERVDDMDLNVQCATVTDDNYILVAGILGLVINGKYKTVLQLVKYDEHMKYLQQYRFFSLDRIMYDDAKIYGISSIQNSDRVVIVYQKILNREMLFASKATMKKTGSINLDNYGYTSYINKVILGSNSKRIFLYTQENAEKICLSVFDVLGCCVQELDFGLQFDSFIAQPNNTFWGLFNSTLYVSKEDGTESMSYSPYGLSAVTIDHHGNLFMVMEDGIQVMHPKKKCVHLAFTEPLVYKYDKSEVIGFHSFNKSQTKLLLVTMISPKDHKFRNFGKGNERVPNKAFHVKLISEVIRNAVPENFEHLSIAPVHKTKLCAAGFLTVEDLKDIKPSGLSKGNVVITVEDLKDIKPSGLSKGNVVITVEDLKDIKPSGLSKGNAVIAETGIGLEECLEIIKLVNDDTTKKSTVKSAFDILQQEQTLPPIITFSEQIDAMLGGGVPLCKITEFCGALA</sequence>
<name>A0A8S3UFU4_MYTED</name>
<dbReference type="EMBL" id="CAJPWZ010002680">
    <property type="protein sequence ID" value="CAG2242612.1"/>
    <property type="molecule type" value="Genomic_DNA"/>
</dbReference>
<evidence type="ECO:0000259" key="4">
    <source>
        <dbReference type="PROSITE" id="PS50119"/>
    </source>
</evidence>
<protein>
    <submittedName>
        <fullName evidence="5">RAD51L2</fullName>
    </submittedName>
</protein>
<reference evidence="5" key="1">
    <citation type="submission" date="2021-03" db="EMBL/GenBank/DDBJ databases">
        <authorList>
            <person name="Bekaert M."/>
        </authorList>
    </citation>
    <scope>NUCLEOTIDE SEQUENCE</scope>
</reference>
<accession>A0A8S3UFU4</accession>
<evidence type="ECO:0000313" key="5">
    <source>
        <dbReference type="EMBL" id="CAG2242612.1"/>
    </source>
</evidence>
<keyword evidence="1" id="KW-0863">Zinc-finger</keyword>
<gene>
    <name evidence="5" type="ORF">MEDL_54796</name>
</gene>
<evidence type="ECO:0000313" key="6">
    <source>
        <dbReference type="Proteomes" id="UP000683360"/>
    </source>
</evidence>
<dbReference type="AlphaFoldDB" id="A0A8S3UFU4"/>
<feature type="domain" description="B box-type" evidence="4">
    <location>
        <begin position="389"/>
        <end position="431"/>
    </location>
</feature>
<dbReference type="OrthoDB" id="5957327at2759"/>
<keyword evidence="1" id="KW-0862">Zinc</keyword>
<keyword evidence="2" id="KW-0175">Coiled coil</keyword>
<feature type="coiled-coil region" evidence="2">
    <location>
        <begin position="516"/>
        <end position="543"/>
    </location>
</feature>
<proteinExistence type="predicted"/>
<dbReference type="PROSITE" id="PS50119">
    <property type="entry name" value="ZF_BBOX"/>
    <property type="match status" value="1"/>
</dbReference>
<feature type="compositionally biased region" description="Basic residues" evidence="3">
    <location>
        <begin position="64"/>
        <end position="83"/>
    </location>
</feature>
<evidence type="ECO:0000256" key="2">
    <source>
        <dbReference type="SAM" id="Coils"/>
    </source>
</evidence>
<dbReference type="InterPro" id="IPR000315">
    <property type="entry name" value="Znf_B-box"/>
</dbReference>
<feature type="region of interest" description="Disordered" evidence="3">
    <location>
        <begin position="64"/>
        <end position="89"/>
    </location>
</feature>
<dbReference type="GO" id="GO:0061630">
    <property type="term" value="F:ubiquitin protein ligase activity"/>
    <property type="evidence" value="ECO:0007669"/>
    <property type="project" value="TreeGrafter"/>
</dbReference>
<dbReference type="InterPro" id="IPR047153">
    <property type="entry name" value="TRIM45/56/19-like"/>
</dbReference>
<organism evidence="5 6">
    <name type="scientific">Mytilus edulis</name>
    <name type="common">Blue mussel</name>
    <dbReference type="NCBI Taxonomy" id="6550"/>
    <lineage>
        <taxon>Eukaryota</taxon>
        <taxon>Metazoa</taxon>
        <taxon>Spiralia</taxon>
        <taxon>Lophotrochozoa</taxon>
        <taxon>Mollusca</taxon>
        <taxon>Bivalvia</taxon>
        <taxon>Autobranchia</taxon>
        <taxon>Pteriomorphia</taxon>
        <taxon>Mytilida</taxon>
        <taxon>Mytiloidea</taxon>
        <taxon>Mytilidae</taxon>
        <taxon>Mytilinae</taxon>
        <taxon>Mytilus</taxon>
    </lineage>
</organism>
<comment type="caution">
    <text evidence="5">The sequence shown here is derived from an EMBL/GenBank/DDBJ whole genome shotgun (WGS) entry which is preliminary data.</text>
</comment>
<dbReference type="GO" id="GO:0008270">
    <property type="term" value="F:zinc ion binding"/>
    <property type="evidence" value="ECO:0007669"/>
    <property type="project" value="UniProtKB-KW"/>
</dbReference>
<dbReference type="Proteomes" id="UP000683360">
    <property type="component" value="Unassembled WGS sequence"/>
</dbReference>
<keyword evidence="6" id="KW-1185">Reference proteome</keyword>
<keyword evidence="1" id="KW-0479">Metal-binding</keyword>
<dbReference type="PANTHER" id="PTHR25462">
    <property type="entry name" value="BONUS, ISOFORM C-RELATED"/>
    <property type="match status" value="1"/>
</dbReference>
<evidence type="ECO:0000256" key="1">
    <source>
        <dbReference type="PROSITE-ProRule" id="PRU00024"/>
    </source>
</evidence>